<dbReference type="EMBL" id="KP795514">
    <property type="protein sequence ID" value="AKN36851.1"/>
    <property type="molecule type" value="Genomic_DNA"/>
</dbReference>
<protein>
    <submittedName>
        <fullName evidence="2">Uncharacterized protein</fullName>
    </submittedName>
</protein>
<keyword evidence="1" id="KW-0812">Transmembrane</keyword>
<reference evidence="2" key="1">
    <citation type="journal article" date="2015" name="MBio">
        <title>Eco-Evolutionary Dynamics of Episomes among Ecologically Cohesive Bacterial Populations.</title>
        <authorList>
            <person name="Xue H."/>
            <person name="Cordero O.X."/>
            <person name="Camas F.M."/>
            <person name="Trimble W."/>
            <person name="Meyer F."/>
            <person name="Guglielmini J."/>
            <person name="Rocha E.P."/>
            <person name="Polz M.F."/>
        </authorList>
    </citation>
    <scope>NUCLEOTIDE SEQUENCE</scope>
    <source>
        <strain evidence="2">5F_275</strain>
    </source>
</reference>
<organism evidence="2">
    <name type="scientific">Vibrio tasmaniensis</name>
    <dbReference type="NCBI Taxonomy" id="212663"/>
    <lineage>
        <taxon>Bacteria</taxon>
        <taxon>Pseudomonadati</taxon>
        <taxon>Pseudomonadota</taxon>
        <taxon>Gammaproteobacteria</taxon>
        <taxon>Vibrionales</taxon>
        <taxon>Vibrionaceae</taxon>
        <taxon>Vibrio</taxon>
    </lineage>
</organism>
<dbReference type="AlphaFoldDB" id="A0A0H3ZTD9"/>
<keyword evidence="1" id="KW-0472">Membrane</keyword>
<name>A0A0H3ZTD9_9VIBR</name>
<keyword evidence="1" id="KW-1133">Transmembrane helix</keyword>
<feature type="transmembrane region" description="Helical" evidence="1">
    <location>
        <begin position="20"/>
        <end position="42"/>
    </location>
</feature>
<evidence type="ECO:0000313" key="2">
    <source>
        <dbReference type="EMBL" id="AKN36851.1"/>
    </source>
</evidence>
<evidence type="ECO:0000256" key="1">
    <source>
        <dbReference type="SAM" id="Phobius"/>
    </source>
</evidence>
<accession>A0A0H3ZTD9</accession>
<proteinExistence type="predicted"/>
<sequence>MGGIGALPRQVDKHNSAAELGRGLSILTKNVAMLTVLVAFLLHQENLYSDNKHDDKKLDGDS</sequence>